<evidence type="ECO:0000256" key="1">
    <source>
        <dbReference type="ARBA" id="ARBA00022723"/>
    </source>
</evidence>
<dbReference type="Pfam" id="PF07731">
    <property type="entry name" value="Cu-oxidase_2"/>
    <property type="match status" value="1"/>
</dbReference>
<dbReference type="Pfam" id="PF19335">
    <property type="entry name" value="HMBD"/>
    <property type="match status" value="1"/>
</dbReference>
<keyword evidence="2" id="KW-0560">Oxidoreductase</keyword>
<proteinExistence type="predicted"/>
<sequence>MTDPDRLLTTSTTRPAGPASTRFPTDVRGLDRAQASSPIDLADGDDVSITIAPVAARIGTDTIRMLAYNGSVPGPTLRVRQGSEVTVHVRNQGDGDTTVHWHGLRLDSAYDGVPDQTQAPIPVGGEFAYRLRFPDPGLYWYHPHVREDHGLEMGLYANIVVEPSDPAYWPRADRDLLVTLDDVLIEAGRMAPFSTTAPDHVAMGRFGNVLLTAGRTEWRETARAGEIVRLHLTNTANTRLFNVGIAGAPMKLVGGDSGRYEQEAVVDAVLLAPSERAVVDVLFDSPGSYQLEHRTPDRTYILGAVEVTDERPAAVPPSDFAVLRTAPELLAERARMQAALDRVPDKVLSFTSEMPLLYGSAPATSTGWTCPMHADVVRDEPGTCPLCGMRLVPVSAEVGRAPAAAHAHEDAHGGSAAGGDGLEWEDLMPEINAASTPENMFWRLVDGQTGAVNADIDWTFFVGDQVKIRLVNDAEQDHPMHHPFHVHGAGRLLVLTRNGTTEPNLVWKDTVLVRAAETVDILLDVSNPGLWMAHCHIAEHSQGGMMFSFVVLPAEVDSSRP</sequence>
<dbReference type="InterPro" id="IPR045087">
    <property type="entry name" value="Cu-oxidase_fam"/>
</dbReference>
<keyword evidence="10" id="KW-1185">Reference proteome</keyword>
<name>A0A1H3RH50_9ACTN</name>
<feature type="domain" description="Plastocyanin-like" evidence="5">
    <location>
        <begin position="195"/>
        <end position="290"/>
    </location>
</feature>
<evidence type="ECO:0000256" key="3">
    <source>
        <dbReference type="ARBA" id="ARBA00023008"/>
    </source>
</evidence>
<dbReference type="PROSITE" id="PS00080">
    <property type="entry name" value="MULTICOPPER_OXIDASE2"/>
    <property type="match status" value="1"/>
</dbReference>
<feature type="region of interest" description="Disordered" evidence="4">
    <location>
        <begin position="1"/>
        <end position="25"/>
    </location>
</feature>
<evidence type="ECO:0000259" key="6">
    <source>
        <dbReference type="Pfam" id="PF07731"/>
    </source>
</evidence>
<dbReference type="Gene3D" id="2.60.40.420">
    <property type="entry name" value="Cupredoxins - blue copper proteins"/>
    <property type="match status" value="3"/>
</dbReference>
<evidence type="ECO:0000259" key="8">
    <source>
        <dbReference type="Pfam" id="PF19335"/>
    </source>
</evidence>
<evidence type="ECO:0000256" key="4">
    <source>
        <dbReference type="SAM" id="MobiDB-lite"/>
    </source>
</evidence>
<dbReference type="GO" id="GO:0016491">
    <property type="term" value="F:oxidoreductase activity"/>
    <property type="evidence" value="ECO:0007669"/>
    <property type="project" value="UniProtKB-KW"/>
</dbReference>
<dbReference type="OrthoDB" id="345021at2"/>
<keyword evidence="1" id="KW-0479">Metal-binding</keyword>
<dbReference type="PANTHER" id="PTHR11709:SF394">
    <property type="entry name" value="FI03373P-RELATED"/>
    <property type="match status" value="1"/>
</dbReference>
<accession>A0A1H3RH50</accession>
<dbReference type="Proteomes" id="UP000198921">
    <property type="component" value="Unassembled WGS sequence"/>
</dbReference>
<reference evidence="10" key="1">
    <citation type="submission" date="2016-10" db="EMBL/GenBank/DDBJ databases">
        <authorList>
            <person name="Varghese N."/>
            <person name="Submissions S."/>
        </authorList>
    </citation>
    <scope>NUCLEOTIDE SEQUENCE [LARGE SCALE GENOMIC DNA]</scope>
    <source>
        <strain evidence="10">DSM 45422</strain>
    </source>
</reference>
<feature type="domain" description="Heavy metal binding" evidence="8">
    <location>
        <begin position="368"/>
        <end position="394"/>
    </location>
</feature>
<dbReference type="InterPro" id="IPR002355">
    <property type="entry name" value="Cu_oxidase_Cu_BS"/>
</dbReference>
<evidence type="ECO:0000313" key="10">
    <source>
        <dbReference type="Proteomes" id="UP000198921"/>
    </source>
</evidence>
<dbReference type="InterPro" id="IPR011707">
    <property type="entry name" value="Cu-oxidase-like_N"/>
</dbReference>
<dbReference type="InterPro" id="IPR011706">
    <property type="entry name" value="Cu-oxidase_C"/>
</dbReference>
<evidence type="ECO:0000259" key="5">
    <source>
        <dbReference type="Pfam" id="PF00394"/>
    </source>
</evidence>
<keyword evidence="3" id="KW-0186">Copper</keyword>
<dbReference type="InterPro" id="IPR008972">
    <property type="entry name" value="Cupredoxin"/>
</dbReference>
<dbReference type="Pfam" id="PF07732">
    <property type="entry name" value="Cu-oxidase_3"/>
    <property type="match status" value="1"/>
</dbReference>
<organism evidence="9 10">
    <name type="scientific">Geodermatophilus africanus</name>
    <dbReference type="NCBI Taxonomy" id="1137993"/>
    <lineage>
        <taxon>Bacteria</taxon>
        <taxon>Bacillati</taxon>
        <taxon>Actinomycetota</taxon>
        <taxon>Actinomycetes</taxon>
        <taxon>Geodermatophilales</taxon>
        <taxon>Geodermatophilaceae</taxon>
        <taxon>Geodermatophilus</taxon>
    </lineage>
</organism>
<dbReference type="RefSeq" id="WP_091162469.1">
    <property type="nucleotide sequence ID" value="NZ_FNOT01000038.1"/>
</dbReference>
<gene>
    <name evidence="9" type="ORF">SAMN05660209_05174</name>
</gene>
<dbReference type="GO" id="GO:0005507">
    <property type="term" value="F:copper ion binding"/>
    <property type="evidence" value="ECO:0007669"/>
    <property type="project" value="InterPro"/>
</dbReference>
<evidence type="ECO:0000259" key="7">
    <source>
        <dbReference type="Pfam" id="PF07732"/>
    </source>
</evidence>
<dbReference type="AlphaFoldDB" id="A0A1H3RH50"/>
<dbReference type="CDD" id="cd04207">
    <property type="entry name" value="CuRO_3_LCC_like"/>
    <property type="match status" value="1"/>
</dbReference>
<dbReference type="InterPro" id="IPR045800">
    <property type="entry name" value="HMBD"/>
</dbReference>
<dbReference type="InterPro" id="IPR001117">
    <property type="entry name" value="Cu-oxidase_2nd"/>
</dbReference>
<feature type="domain" description="Plastocyanin-like" evidence="6">
    <location>
        <begin position="458"/>
        <end position="554"/>
    </location>
</feature>
<dbReference type="CDD" id="cd13861">
    <property type="entry name" value="CuRO_1_CumA_like"/>
    <property type="match status" value="1"/>
</dbReference>
<dbReference type="STRING" id="1137993.SAMN05660209_05174"/>
<evidence type="ECO:0000256" key="2">
    <source>
        <dbReference type="ARBA" id="ARBA00023002"/>
    </source>
</evidence>
<protein>
    <submittedName>
        <fullName evidence="9">Multicopper oxidase</fullName>
    </submittedName>
</protein>
<dbReference type="SUPFAM" id="SSF49503">
    <property type="entry name" value="Cupredoxins"/>
    <property type="match status" value="3"/>
</dbReference>
<dbReference type="Pfam" id="PF00394">
    <property type="entry name" value="Cu-oxidase"/>
    <property type="match status" value="1"/>
</dbReference>
<dbReference type="EMBL" id="FNOT01000038">
    <property type="protein sequence ID" value="SDZ24986.1"/>
    <property type="molecule type" value="Genomic_DNA"/>
</dbReference>
<feature type="domain" description="Plastocyanin-like" evidence="7">
    <location>
        <begin position="63"/>
        <end position="164"/>
    </location>
</feature>
<dbReference type="PANTHER" id="PTHR11709">
    <property type="entry name" value="MULTI-COPPER OXIDASE"/>
    <property type="match status" value="1"/>
</dbReference>
<evidence type="ECO:0000313" key="9">
    <source>
        <dbReference type="EMBL" id="SDZ24986.1"/>
    </source>
</evidence>